<dbReference type="InterPro" id="IPR054514">
    <property type="entry name" value="RhiE-like_linker"/>
</dbReference>
<evidence type="ECO:0000313" key="13">
    <source>
        <dbReference type="Proteomes" id="UP000065504"/>
    </source>
</evidence>
<comment type="caution">
    <text evidence="12">The sequence shown here is derived from an EMBL/GenBank/DDBJ whole genome shotgun (WGS) entry which is preliminary data.</text>
</comment>
<feature type="domain" description="Ketosynthase family 3 (KS3)" evidence="11">
    <location>
        <begin position="1477"/>
        <end position="1902"/>
    </location>
</feature>
<dbReference type="PROSITE" id="PS50075">
    <property type="entry name" value="CARRIER"/>
    <property type="match status" value="1"/>
</dbReference>
<keyword evidence="6" id="KW-0808">Transferase</keyword>
<evidence type="ECO:0000256" key="1">
    <source>
        <dbReference type="ARBA" id="ARBA00004496"/>
    </source>
</evidence>
<dbReference type="SUPFAM" id="SSF53901">
    <property type="entry name" value="Thiolase-like"/>
    <property type="match status" value="2"/>
</dbReference>
<dbReference type="InterPro" id="IPR018201">
    <property type="entry name" value="Ketoacyl_synth_AS"/>
</dbReference>
<evidence type="ECO:0000256" key="3">
    <source>
        <dbReference type="ARBA" id="ARBA00022450"/>
    </source>
</evidence>
<dbReference type="InterPro" id="IPR006162">
    <property type="entry name" value="Ppantetheine_attach_site"/>
</dbReference>
<dbReference type="InterPro" id="IPR057326">
    <property type="entry name" value="KR_dom"/>
</dbReference>
<sequence>MNKSASSAGWKDEYLSRLSRLSKNQLMALALKLKQQQVEDGPAAEPVAIVGVGCRLPGGVAGPDDYWALLRSAGSGIREMTSERWNMDAYYDPDPEAGGRIHTRSLGLVDEVDRFDADFFSISPREAESMDPQQRLLLEVAWEAIERSGHACASLDGRRVGVFVGMMNKDYLHLNAPDVTGADARHSPYYASGEAFSIAAGRLAYILGVHGPCMTIDTACSSSLVAVHLACRSLLDDECELALAGGTSLILSPEASIVSSNARMLSPTGQCWTFDHRADGYVRGEGCAVVVLKRLSRALADGDPILAAIAGSAVNHDGRSQGLTAPNTAAQIALMRDALRAAKLDAARVSYVEAHGTGTPLGDPIEMNSIQAVYGDGRRDDAPLVIGSVKTQIGHTEACAGVAGLIKLALCVAHGRVVPQRNFERLNPHITLRDGVRLALSEAPFGGAAGARYGAVNSFGFSGTNAHLIVRDVPPAAADAPPARGPRVLAVSAASAAALDALLLRYRDYLAEGESGVEPGVDPDWDALAYTSQVGRNHFHERVALTADGIAGLRAALDATIDARAAARAEASAQRAKAAPVDGMRWVFSAFDAAPAVVVEQLKQTSGAFAERFDALAALAPDGVAARDDALAYLTGCAIFQTLMAAGLRPDAVAGRDSGGRLVAATAAGLVSVETVLAWLPLDAGARDLALAGWPLAQPDVALVDAGSGASRVETWRDAAHRRDWLAMPADEPAAHDVAEGAQAAGRWLEIGDATLPAGLASQALFSREPASRSWDRAWAALYVSGLSPDWSALYGATRPRRLVLPTYAFQRRRYWPRNAKVAQLQASPLQGGAEFRLVWQAAAPTSDTAHETAPARRRIVLAEPGDWQHAAALPPGVQWQALPDGWRDAGVLAGELAALALDAAGGPVDLLFWLAPSRAGLDGTARQAALARHAAETARGLRVIGQTLLGLGDTAGLRVGFVTEGVERVGDADEGITPNVADGVVAGFAKTLGFEQPHWRPWVVDLDARADGAVRAAQIVLALDAGDGENDVAIRDGRRHVRRLAVVASDAADAANVADAVRDAPVRGDRAYLITGGLGGIGLALARRLARAGAGELVLVSRRGPDDAGACAARDALAAAGVPLTWVRADVADHDALRAGLATVRLPLGGIFHAAGVLDDAPLQNLTDAHFERVMRAKVAGTLNLDRIAREAGVERFVLFSSVAAIVGSAGQANYAGANGFLAALGRARRAGGLPATVIHWGPWAEAGMASAGRVRQKIERAGFVLLEPDAALDALEAALTRPEAEAVIARFDWTRIADYLAERTAQPLFDLVSGAAARPAAKPAGPAGDRLAGFVRALLQQTDAAARRQMEAHVDATVRDVLAIDAGDAIDPARSLLELGMDSLLSVELRNRFAAQLQLSLPVSLMFDCPSVAAVSRRLLDDLRARDAAQAPQAPQAPQPPQPPQPQPDDAAAPAHAATAPAAALPVPPRAEAARCDIAVIGMACRMPAGANDVDTFWDQLLAGADMVRPFDGTRWDVSRFYAPGSADDGKMVANDGGQIADVHGFDNRFFGIGDREAEYMDPQQRIALEVAWETLESAAYTPEQLADGAGVFIGPGPSDFADLSQRHAKALVGLMGPGHHVSAIPGRIAHLFDWQGPCMAIDTACSSSLVAVHVAAQHLRERECRVALAGGVNVILSPANNIVLSKAGMLSPAGRCRTFDAGADGYVRSDGCGMVLLKRLDDALADGDTIHGVIRGSAVNHNGQGQGLTAPSSRQQARLIEAALARAGTPPSEVRYVEAHGTGTPLGDPIEMAALKATYGARRDAADPLYVGAVKSAIGHTESAAGVAGLIKVLLMMRHRMIPPTLHLKTLNPHLEIDPRAIRIPTAPQPLVARDDGALTCAVSSFGFSGTNAHLIVAAPPARPAARDGRGAFAVSARTLPALARLCERHARHLERFGAADALADLCATTLAGRRRFEHAVCLYPDSRADLIAQLRATAARLRRGQADAPAVIDTLALRFVAGAALPAATPAGWRGEPRFAAALAAARAALAAQPGGRAAGRIDAVPEAAWFCVLHALATCMAAFGVEPDELVYRGRMWLAAAAVHRECSLDEAARRFMAADPAPAPERLGRIALRAADGDERGEGGGFLALRDADGRATGFLDAAAGLDDDAWRRAFGALWAGARPVDWQAGFAGSGYRRVVLPAYPFEHRDCSRPARLAAGERSLEQLLEDLQAE</sequence>
<dbReference type="Pfam" id="PF08659">
    <property type="entry name" value="KR"/>
    <property type="match status" value="1"/>
</dbReference>
<keyword evidence="3" id="KW-0596">Phosphopantetheine</keyword>
<dbReference type="EMBL" id="LPLU01000078">
    <property type="protein sequence ID" value="KWK76022.1"/>
    <property type="molecule type" value="Genomic_DNA"/>
</dbReference>
<protein>
    <submittedName>
        <fullName evidence="12">Uncharacterized protein</fullName>
    </submittedName>
</protein>
<keyword evidence="7" id="KW-0677">Repeat</keyword>
<dbReference type="InterPro" id="IPR009081">
    <property type="entry name" value="PP-bd_ACP"/>
</dbReference>
<dbReference type="Proteomes" id="UP000065504">
    <property type="component" value="Unassembled WGS sequence"/>
</dbReference>
<dbReference type="SMART" id="SM00825">
    <property type="entry name" value="PKS_KS"/>
    <property type="match status" value="2"/>
</dbReference>
<dbReference type="SMART" id="SM00823">
    <property type="entry name" value="PKS_PP"/>
    <property type="match status" value="1"/>
</dbReference>
<comment type="function">
    <text evidence="8">Involved in production of the polyketide antibiotic thailandamide.</text>
</comment>
<evidence type="ECO:0000313" key="12">
    <source>
        <dbReference type="EMBL" id="KWK76022.1"/>
    </source>
</evidence>
<evidence type="ECO:0000256" key="9">
    <source>
        <dbReference type="SAM" id="MobiDB-lite"/>
    </source>
</evidence>
<dbReference type="InterPro" id="IPR020841">
    <property type="entry name" value="PKS_Beta-ketoAc_synthase_dom"/>
</dbReference>
<evidence type="ECO:0000256" key="5">
    <source>
        <dbReference type="ARBA" id="ARBA00022553"/>
    </source>
</evidence>
<keyword evidence="5" id="KW-0597">Phosphoprotein</keyword>
<dbReference type="Gene3D" id="3.30.70.3290">
    <property type="match status" value="2"/>
</dbReference>
<dbReference type="Pfam" id="PF02801">
    <property type="entry name" value="Ketoacyl-synt_C"/>
    <property type="match status" value="2"/>
</dbReference>
<dbReference type="GO" id="GO:0004312">
    <property type="term" value="F:fatty acid synthase activity"/>
    <property type="evidence" value="ECO:0007669"/>
    <property type="project" value="TreeGrafter"/>
</dbReference>
<gene>
    <name evidence="12" type="ORF">WM16_12915</name>
</gene>
<dbReference type="Pfam" id="PF22621">
    <property type="entry name" value="CurL-like_PKS_C"/>
    <property type="match status" value="1"/>
</dbReference>
<dbReference type="CDD" id="cd00833">
    <property type="entry name" value="PKS"/>
    <property type="match status" value="2"/>
</dbReference>
<dbReference type="FunFam" id="3.40.47.10:FF:000019">
    <property type="entry name" value="Polyketide synthase type I"/>
    <property type="match status" value="2"/>
</dbReference>
<accession>A0A108CJT7</accession>
<feature type="domain" description="Carrier" evidence="10">
    <location>
        <begin position="1350"/>
        <end position="1425"/>
    </location>
</feature>
<feature type="compositionally biased region" description="Low complexity" evidence="9">
    <location>
        <begin position="1450"/>
        <end position="1467"/>
    </location>
</feature>
<name>A0A108CJT7_9BURK</name>
<dbReference type="InterPro" id="IPR036736">
    <property type="entry name" value="ACP-like_sf"/>
</dbReference>
<evidence type="ECO:0000256" key="6">
    <source>
        <dbReference type="ARBA" id="ARBA00022679"/>
    </source>
</evidence>
<evidence type="ECO:0000256" key="2">
    <source>
        <dbReference type="ARBA" id="ARBA00004792"/>
    </source>
</evidence>
<dbReference type="Pfam" id="PF22336">
    <property type="entry name" value="RhiE-like_linker"/>
    <property type="match status" value="1"/>
</dbReference>
<dbReference type="PROSITE" id="PS52004">
    <property type="entry name" value="KS3_2"/>
    <property type="match status" value="2"/>
</dbReference>
<dbReference type="InterPro" id="IPR014031">
    <property type="entry name" value="Ketoacyl_synth_C"/>
</dbReference>
<dbReference type="Gene3D" id="3.40.50.720">
    <property type="entry name" value="NAD(P)-binding Rossmann-like Domain"/>
    <property type="match status" value="1"/>
</dbReference>
<dbReference type="InterPro" id="IPR014030">
    <property type="entry name" value="Ketoacyl_synth_N"/>
</dbReference>
<evidence type="ECO:0000256" key="8">
    <source>
        <dbReference type="ARBA" id="ARBA00054155"/>
    </source>
</evidence>
<dbReference type="PANTHER" id="PTHR43775">
    <property type="entry name" value="FATTY ACID SYNTHASE"/>
    <property type="match status" value="1"/>
</dbReference>
<feature type="region of interest" description="Disordered" evidence="9">
    <location>
        <begin position="1429"/>
        <end position="1468"/>
    </location>
</feature>
<dbReference type="InterPro" id="IPR036291">
    <property type="entry name" value="NAD(P)-bd_dom_sf"/>
</dbReference>
<reference evidence="12 13" key="1">
    <citation type="submission" date="2015-11" db="EMBL/GenBank/DDBJ databases">
        <title>Expanding the genomic diversity of Burkholderia species for the development of highly accurate diagnostics.</title>
        <authorList>
            <person name="Sahl J."/>
            <person name="Keim P."/>
            <person name="Wagner D."/>
        </authorList>
    </citation>
    <scope>NUCLEOTIDE SEQUENCE [LARGE SCALE GENOMIC DNA]</scope>
    <source>
        <strain evidence="12 13">MSMB782WGS</strain>
    </source>
</reference>
<dbReference type="Pfam" id="PF00550">
    <property type="entry name" value="PP-binding"/>
    <property type="match status" value="1"/>
</dbReference>
<dbReference type="Gene3D" id="1.10.1200.10">
    <property type="entry name" value="ACP-like"/>
    <property type="match status" value="1"/>
</dbReference>
<dbReference type="Gene3D" id="1.10.1240.100">
    <property type="match status" value="1"/>
</dbReference>
<dbReference type="InterPro" id="IPR020806">
    <property type="entry name" value="PKS_PP-bd"/>
</dbReference>
<dbReference type="Pfam" id="PF00109">
    <property type="entry name" value="ketoacyl-synt"/>
    <property type="match status" value="2"/>
</dbReference>
<feature type="compositionally biased region" description="Pro residues" evidence="9">
    <location>
        <begin position="1437"/>
        <end position="1449"/>
    </location>
</feature>
<evidence type="ECO:0000256" key="7">
    <source>
        <dbReference type="ARBA" id="ARBA00022737"/>
    </source>
</evidence>
<organism evidence="12 13">
    <name type="scientific">Burkholderia ubonensis</name>
    <dbReference type="NCBI Taxonomy" id="101571"/>
    <lineage>
        <taxon>Bacteria</taxon>
        <taxon>Pseudomonadati</taxon>
        <taxon>Pseudomonadota</taxon>
        <taxon>Betaproteobacteria</taxon>
        <taxon>Burkholderiales</taxon>
        <taxon>Burkholderiaceae</taxon>
        <taxon>Burkholderia</taxon>
        <taxon>Burkholderia cepacia complex</taxon>
    </lineage>
</organism>
<evidence type="ECO:0000256" key="4">
    <source>
        <dbReference type="ARBA" id="ARBA00022490"/>
    </source>
</evidence>
<dbReference type="RefSeq" id="WP_060234616.1">
    <property type="nucleotide sequence ID" value="NZ_LPLU01000078.1"/>
</dbReference>
<dbReference type="GO" id="GO:0031177">
    <property type="term" value="F:phosphopantetheine binding"/>
    <property type="evidence" value="ECO:0007669"/>
    <property type="project" value="InterPro"/>
</dbReference>
<comment type="subcellular location">
    <subcellularLocation>
        <location evidence="1">Cytoplasm</location>
    </subcellularLocation>
</comment>
<dbReference type="PROSITE" id="PS00606">
    <property type="entry name" value="KS3_1"/>
    <property type="match status" value="2"/>
</dbReference>
<evidence type="ECO:0000259" key="10">
    <source>
        <dbReference type="PROSITE" id="PS50075"/>
    </source>
</evidence>
<dbReference type="SUPFAM" id="SSF47336">
    <property type="entry name" value="ACP-like"/>
    <property type="match status" value="1"/>
</dbReference>
<dbReference type="InterPro" id="IPR013968">
    <property type="entry name" value="PKS_KR"/>
</dbReference>
<dbReference type="InterPro" id="IPR050091">
    <property type="entry name" value="PKS_NRPS_Biosynth_Enz"/>
</dbReference>
<dbReference type="Gene3D" id="3.40.47.10">
    <property type="match status" value="2"/>
</dbReference>
<dbReference type="SMART" id="SM00822">
    <property type="entry name" value="PKS_KR"/>
    <property type="match status" value="1"/>
</dbReference>
<feature type="domain" description="Ketosynthase family 3 (KS3)" evidence="11">
    <location>
        <begin position="44"/>
        <end position="472"/>
    </location>
</feature>
<dbReference type="GO" id="GO:0004315">
    <property type="term" value="F:3-oxoacyl-[acyl-carrier-protein] synthase activity"/>
    <property type="evidence" value="ECO:0007669"/>
    <property type="project" value="InterPro"/>
</dbReference>
<evidence type="ECO:0000259" key="11">
    <source>
        <dbReference type="PROSITE" id="PS52004"/>
    </source>
</evidence>
<proteinExistence type="predicted"/>
<dbReference type="GO" id="GO:0005737">
    <property type="term" value="C:cytoplasm"/>
    <property type="evidence" value="ECO:0007669"/>
    <property type="project" value="UniProtKB-SubCell"/>
</dbReference>
<dbReference type="SUPFAM" id="SSF51735">
    <property type="entry name" value="NAD(P)-binding Rossmann-fold domains"/>
    <property type="match status" value="2"/>
</dbReference>
<keyword evidence="4" id="KW-0963">Cytoplasm</keyword>
<dbReference type="InterPro" id="IPR016039">
    <property type="entry name" value="Thiolase-like"/>
</dbReference>
<dbReference type="PANTHER" id="PTHR43775:SF37">
    <property type="entry name" value="SI:DKEY-61P9.11"/>
    <property type="match status" value="1"/>
</dbReference>
<dbReference type="GO" id="GO:0006633">
    <property type="term" value="P:fatty acid biosynthetic process"/>
    <property type="evidence" value="ECO:0007669"/>
    <property type="project" value="InterPro"/>
</dbReference>
<comment type="pathway">
    <text evidence="2">Antibiotic biosynthesis.</text>
</comment>
<dbReference type="PROSITE" id="PS00012">
    <property type="entry name" value="PHOSPHOPANTETHEINE"/>
    <property type="match status" value="1"/>
</dbReference>